<feature type="non-terminal residue" evidence="1">
    <location>
        <position position="1"/>
    </location>
</feature>
<organism evidence="1 2">
    <name type="scientific">Danionella cerebrum</name>
    <dbReference type="NCBI Taxonomy" id="2873325"/>
    <lineage>
        <taxon>Eukaryota</taxon>
        <taxon>Metazoa</taxon>
        <taxon>Chordata</taxon>
        <taxon>Craniata</taxon>
        <taxon>Vertebrata</taxon>
        <taxon>Euteleostomi</taxon>
        <taxon>Actinopterygii</taxon>
        <taxon>Neopterygii</taxon>
        <taxon>Teleostei</taxon>
        <taxon>Ostariophysi</taxon>
        <taxon>Cypriniformes</taxon>
        <taxon>Danionidae</taxon>
        <taxon>Danioninae</taxon>
        <taxon>Danionella</taxon>
    </lineage>
</organism>
<comment type="caution">
    <text evidence="1">The sequence shown here is derived from an EMBL/GenBank/DDBJ whole genome shotgun (WGS) entry which is preliminary data.</text>
</comment>
<keyword evidence="2" id="KW-1185">Reference proteome</keyword>
<sequence length="260" mass="29375">FQLGVVRRLEALVQEALGEGDPAVTEAVCVCLWNACLPLLQHKLCKRVRKPLLTLTRALEHTDSLLLDIRCWAQAELFSLENQVGRLESAASHLHKALALDSNCERLQWNLHLLNLRCSSINEKQMHGRTEDMAALLIMQAKDGSRGVSVMNYRHLLVQAGVTLAPEVFQSVLDAHHRIAEAGAQDEDFSLLAAKVQKHVECVKSIEDHLTTLNQCCDHKERVRLWASLVKASHQLEVFDVCIAACRFCLLYDDRRWKIT</sequence>
<protein>
    <submittedName>
        <fullName evidence="1">Uncharacterized protein</fullName>
    </submittedName>
</protein>
<dbReference type="GO" id="GO:0060294">
    <property type="term" value="P:cilium movement involved in cell motility"/>
    <property type="evidence" value="ECO:0007669"/>
    <property type="project" value="InterPro"/>
</dbReference>
<feature type="non-terminal residue" evidence="1">
    <location>
        <position position="260"/>
    </location>
</feature>
<name>A0A553QGF5_9TELE</name>
<dbReference type="GO" id="GO:0035082">
    <property type="term" value="P:axoneme assembly"/>
    <property type="evidence" value="ECO:0007669"/>
    <property type="project" value="InterPro"/>
</dbReference>
<dbReference type="InterPro" id="IPR039586">
    <property type="entry name" value="CFAP46"/>
</dbReference>
<evidence type="ECO:0000313" key="1">
    <source>
        <dbReference type="EMBL" id="TRY89009.1"/>
    </source>
</evidence>
<dbReference type="AlphaFoldDB" id="A0A553QGF5"/>
<dbReference type="STRING" id="623744.A0A553QGF5"/>
<gene>
    <name evidence="1" type="ORF">DNTS_029296</name>
</gene>
<dbReference type="OrthoDB" id="68437at2759"/>
<evidence type="ECO:0000313" key="2">
    <source>
        <dbReference type="Proteomes" id="UP000316079"/>
    </source>
</evidence>
<dbReference type="Proteomes" id="UP000316079">
    <property type="component" value="Unassembled WGS sequence"/>
</dbReference>
<accession>A0A553QGF5</accession>
<dbReference type="EMBL" id="SRMA01026008">
    <property type="protein sequence ID" value="TRY89009.1"/>
    <property type="molecule type" value="Genomic_DNA"/>
</dbReference>
<reference evidence="1 2" key="1">
    <citation type="journal article" date="2019" name="Sci. Data">
        <title>Hybrid genome assembly and annotation of Danionella translucida.</title>
        <authorList>
            <person name="Kadobianskyi M."/>
            <person name="Schulze L."/>
            <person name="Schuelke M."/>
            <person name="Judkewitz B."/>
        </authorList>
    </citation>
    <scope>NUCLEOTIDE SEQUENCE [LARGE SCALE GENOMIC DNA]</scope>
    <source>
        <strain evidence="1 2">Bolton</strain>
    </source>
</reference>
<proteinExistence type="predicted"/>
<dbReference type="PANTHER" id="PTHR15977:SF15">
    <property type="entry name" value="CILIA- AND FLAGELLA-ASSOCIATED PROTEIN 46"/>
    <property type="match status" value="1"/>
</dbReference>
<dbReference type="PANTHER" id="PTHR15977">
    <property type="entry name" value="CILIA- AND FLAGELLA-ASSOCIATED PROTEIN 46"/>
    <property type="match status" value="1"/>
</dbReference>